<keyword evidence="2" id="KW-0812">Transmembrane</keyword>
<protein>
    <submittedName>
        <fullName evidence="3">Uncharacterized protein</fullName>
    </submittedName>
</protein>
<keyword evidence="2" id="KW-0472">Membrane</keyword>
<organism evidence="3">
    <name type="scientific">Pandoravirus macleodensis</name>
    <dbReference type="NCBI Taxonomy" id="2107707"/>
    <lineage>
        <taxon>Viruses</taxon>
        <taxon>Pandoravirus</taxon>
    </lineage>
</organism>
<keyword evidence="2" id="KW-1133">Transmembrane helix</keyword>
<sequence length="211" mass="23222">MTTTTTVPCVYRDAFWRVADTREGDLAAMAILAGALLSLLCAFACAFRACALWRDRGDPHSTHGHALSSPVPIPRGRIACTTHQQDDDCRGRLDNDDDEDDHDVARSHQVYSVCMNAKAQRQAVEKECDQEAPTPKGALSWEDKWRPALADPEGFAAARIRARKEMAHRATTTTTTTRRSRAQAYARPLSLDALVALERTAARAATLPDPH</sequence>
<feature type="compositionally biased region" description="Basic and acidic residues" evidence="1">
    <location>
        <begin position="84"/>
        <end position="94"/>
    </location>
</feature>
<evidence type="ECO:0000313" key="3">
    <source>
        <dbReference type="EMBL" id="AVK76716.1"/>
    </source>
</evidence>
<name>A0A2U7UE51_9VIRU</name>
<feature type="region of interest" description="Disordered" evidence="1">
    <location>
        <begin position="83"/>
        <end position="102"/>
    </location>
</feature>
<dbReference type="KEGG" id="vg:36841171"/>
<dbReference type="EMBL" id="MG011691">
    <property type="protein sequence ID" value="AVK76716.1"/>
    <property type="molecule type" value="Genomic_DNA"/>
</dbReference>
<feature type="transmembrane region" description="Helical" evidence="2">
    <location>
        <begin position="26"/>
        <end position="47"/>
    </location>
</feature>
<evidence type="ECO:0000256" key="1">
    <source>
        <dbReference type="SAM" id="MobiDB-lite"/>
    </source>
</evidence>
<accession>A0A2U7UE51</accession>
<proteinExistence type="predicted"/>
<dbReference type="GeneID" id="36841171"/>
<dbReference type="Proteomes" id="UP000249758">
    <property type="component" value="Segment"/>
</dbReference>
<gene>
    <name evidence="3" type="ORF">pmac_cds_28</name>
</gene>
<dbReference type="RefSeq" id="YP_009480712.1">
    <property type="nucleotide sequence ID" value="NC_037665.1"/>
</dbReference>
<evidence type="ECO:0000256" key="2">
    <source>
        <dbReference type="SAM" id="Phobius"/>
    </source>
</evidence>
<reference evidence="3" key="1">
    <citation type="journal article" date="2018" name="Nat. Commun.">
        <title>Diversity and evolution of the emerging Pandoraviridae family.</title>
        <authorList>
            <person name="Legendre M."/>
            <person name="Fabre E."/>
            <person name="Poirot O."/>
            <person name="Jeudy S."/>
            <person name="Lartigue A."/>
            <person name="Alempic J.M."/>
            <person name="Beucher L."/>
            <person name="Philippe N."/>
            <person name="Bertaux L."/>
            <person name="Christo-Foroux E."/>
            <person name="Labadie K."/>
            <person name="Coute Y."/>
            <person name="Abergel C."/>
            <person name="Claverie J.M."/>
        </authorList>
    </citation>
    <scope>NUCLEOTIDE SEQUENCE [LARGE SCALE GENOMIC DNA]</scope>
    <source>
        <strain evidence="3">Macleodensis</strain>
    </source>
</reference>